<dbReference type="AlphaFoldDB" id="A0A2H1L6Y8"/>
<organism evidence="1 2">
    <name type="scientific">Brevibacterium jeotgali</name>
    <dbReference type="NCBI Taxonomy" id="1262550"/>
    <lineage>
        <taxon>Bacteria</taxon>
        <taxon>Bacillati</taxon>
        <taxon>Actinomycetota</taxon>
        <taxon>Actinomycetes</taxon>
        <taxon>Micrococcales</taxon>
        <taxon>Brevibacteriaceae</taxon>
        <taxon>Brevibacterium</taxon>
    </lineage>
</organism>
<name>A0A2H1L6Y8_9MICO</name>
<sequence>MAGGVIAYKPNGSNVVLRHSLWLEWDRKCYWCTRPLLDSTWADIDHLIPQRGFDAARSRAGLPSSFELHAVENLAPICGSGSRCNQTKPEDISGILGPIQTAVARAEQRAPAVRDRVRRVRSARGVEAGLVKFIASDIDDRIARLGAEYGPQILQRLYAIDPQSVDEYTSSHGVEVDFHALRTNGFDAPAPASLLVNSDGRFAFDAARRLYGVRVEEHLGEPVEAAFAEVVDQIEDEFSDRTDAYDARSTFTADRLPDLSFSLVRWGFDESAGLEMMFIVEMRALFVCSTALTDNDATLVSGQLETDTVAQAEIHLVIAGGDVSANHELTSFKFVDSSHTY</sequence>
<evidence type="ECO:0000313" key="2">
    <source>
        <dbReference type="Proteomes" id="UP000234462"/>
    </source>
</evidence>
<accession>A0A2H1L6Y8</accession>
<dbReference type="Proteomes" id="UP000234462">
    <property type="component" value="Unassembled WGS sequence"/>
</dbReference>
<dbReference type="EMBL" id="FXZM01000011">
    <property type="protein sequence ID" value="SMY12639.1"/>
    <property type="molecule type" value="Genomic_DNA"/>
</dbReference>
<keyword evidence="2" id="KW-1185">Reference proteome</keyword>
<reference evidence="2" key="1">
    <citation type="submission" date="2017-03" db="EMBL/GenBank/DDBJ databases">
        <authorList>
            <person name="Monnet C."/>
        </authorList>
    </citation>
    <scope>NUCLEOTIDE SEQUENCE [LARGE SCALE GENOMIC DNA]</scope>
    <source>
        <strain evidence="2">SJ5-8</strain>
    </source>
</reference>
<protein>
    <submittedName>
        <fullName evidence="1">Uncharacterized protein</fullName>
    </submittedName>
</protein>
<proteinExistence type="predicted"/>
<dbReference type="Gene3D" id="1.10.30.50">
    <property type="match status" value="1"/>
</dbReference>
<evidence type="ECO:0000313" key="1">
    <source>
        <dbReference type="EMBL" id="SMY12639.1"/>
    </source>
</evidence>
<gene>
    <name evidence="1" type="ORF">BJEO58_02239</name>
</gene>